<reference evidence="14 15" key="1">
    <citation type="submission" date="2015-10" db="EMBL/GenBank/DDBJ databases">
        <title>Draft genomes sequences of Candida glabrata isolates 1A, 1B, 2A, 2B, 3A and 3B.</title>
        <authorList>
            <person name="Haavelsrud O.E."/>
            <person name="Gaustad P."/>
        </authorList>
    </citation>
    <scope>NUCLEOTIDE SEQUENCE [LARGE SCALE GENOMIC DNA]</scope>
    <source>
        <strain evidence="14">910700640</strain>
    </source>
</reference>
<keyword evidence="5 13" id="KW-0808">Transferase</keyword>
<dbReference type="Proteomes" id="UP000054886">
    <property type="component" value="Unassembled WGS sequence"/>
</dbReference>
<keyword evidence="6 13" id="KW-0548">Nucleotidyltransferase</keyword>
<dbReference type="VEuPathDB" id="FungiDB:B1J91_A00869g"/>
<dbReference type="Gene3D" id="3.30.70.2630">
    <property type="match status" value="1"/>
</dbReference>
<comment type="similarity">
    <text evidence="1 13">Belongs to the reverse transcriptase family. Telomerase subfamily.</text>
</comment>
<dbReference type="OrthoDB" id="289721at2759"/>
<dbReference type="Pfam" id="PF12009">
    <property type="entry name" value="Telomerase_RBD"/>
    <property type="match status" value="1"/>
</dbReference>
<sequence length="851" mass="98674">MKVLREVVTTNENSLRQLGVLLDSTFVIENEVQIDIDKDFFDSSAGHRKLIDQCIVFLLQKRLLNNVLVAGYKLAKNNTVRSILHCENSNSAVKTLKSSSWELLHTNIGSPKFVNLILNHSIFTFNGEFTQQVAGNSLNKPHLPPSWIIDNDYEQETDINCFSINNRPYLYHNTRGFCIKSIILDRDMLNETLDIQVKYLMREIFENDIKLNKKALRTTVIETVLKQVLENQQRIPIIPILDKICPKTYSNYHLDRATPVKCVNKFIVVILEKLKILQLIGSRKNSFVLFSKISQLLKLPLNGKINVKEFFTKLNVNAVRRYLSIDPIGQQKQSMRLYLTCVVNYLLSKLIPSLLKSFFYCTEVSSYSKILYFRNDEWNSISTPFLKEYLDKYLVQNTHCNSHFSYMESQFNHCNFRLIPKKGNNEFRVIGIPYKGNNAEELLQYKQNHTKVIVPTKLILDYLRKSRQTTQKLLFSAMQISDHICQYKCHLHSKYGYIPKLFYLKFDIHNCYDSIPIAKAKSVLNSLINNCGYEEFYVRSVTILNTKNNEVRYDTIVNGHINIRDFEIMVDNSTTTFLTKEDIMDLIEFEMEMTSIRLFDKCYLRKDGLFQGLSLSATIVDILYDDMLEKNRVFKDILNNDGLVLRHADDFLLISPSKEIISYARLKINEGFTEYNAQVNHRKIVFSESDNIANTAIPFCGVEIIPRTLEVIKRFSAMNETDISDHEGNIYSKCAVLFKMRLNYGTMNANLNSISTMLKQVENATINIVRIILNSNHIATSVSSFSSFVNELYNICLLSSRNLNLLNHRDLQRFLTSIKKTILTVLLKNLKRKYSIYNGISRNMNSKRTSK</sequence>
<comment type="function">
    <text evidence="13">Telomerase is a ribonucleoprotein enzyme essential for the replication of chromosome termini in most eukaryotes. It elongates telomeres. It is a reverse transcriptase that adds simple sequence repeats to chromosome ends by copying a template sequence within the RNA component of the enzyme.</text>
</comment>
<dbReference type="InterPro" id="IPR000477">
    <property type="entry name" value="RT_dom"/>
</dbReference>
<dbReference type="SMART" id="SM00975">
    <property type="entry name" value="Telomerase_RBD"/>
    <property type="match status" value="1"/>
</dbReference>
<evidence type="ECO:0000256" key="2">
    <source>
        <dbReference type="ARBA" id="ARBA00012493"/>
    </source>
</evidence>
<evidence type="ECO:0000256" key="3">
    <source>
        <dbReference type="ARBA" id="ARBA00016182"/>
    </source>
</evidence>
<dbReference type="GO" id="GO:0042162">
    <property type="term" value="F:telomeric DNA binding"/>
    <property type="evidence" value="ECO:0007669"/>
    <property type="project" value="EnsemblFungi"/>
</dbReference>
<dbReference type="VEuPathDB" id="FungiDB:GWK60_A00759"/>
<dbReference type="GO" id="GO:0000333">
    <property type="term" value="C:telomerase catalytic core complex"/>
    <property type="evidence" value="ECO:0007669"/>
    <property type="project" value="EnsemblFungi"/>
</dbReference>
<protein>
    <recommendedName>
        <fullName evidence="3 13">Telomerase reverse transcriptase</fullName>
        <ecNumber evidence="2 13">2.7.7.49</ecNumber>
    </recommendedName>
    <alternativeName>
        <fullName evidence="13">Telomerase catalytic subunit</fullName>
    </alternativeName>
</protein>
<keyword evidence="10 13" id="KW-0695">RNA-directed DNA polymerase</keyword>
<dbReference type="GO" id="GO:0070034">
    <property type="term" value="F:telomerase RNA binding"/>
    <property type="evidence" value="ECO:0007669"/>
    <property type="project" value="TreeGrafter"/>
</dbReference>
<evidence type="ECO:0000313" key="14">
    <source>
        <dbReference type="EMBL" id="KTA96979.1"/>
    </source>
</evidence>
<dbReference type="InterPro" id="IPR021891">
    <property type="entry name" value="Telomerase_RBD"/>
</dbReference>
<keyword evidence="4 13" id="KW-0158">Chromosome</keyword>
<evidence type="ECO:0000313" key="15">
    <source>
        <dbReference type="Proteomes" id="UP000054886"/>
    </source>
</evidence>
<evidence type="ECO:0000256" key="8">
    <source>
        <dbReference type="ARBA" id="ARBA00022842"/>
    </source>
</evidence>
<evidence type="ECO:0000256" key="11">
    <source>
        <dbReference type="ARBA" id="ARBA00023242"/>
    </source>
</evidence>
<gene>
    <name evidence="14" type="ORF">AO440_000032</name>
</gene>
<dbReference type="EC" id="2.7.7.49" evidence="2 13"/>
<evidence type="ECO:0000256" key="6">
    <source>
        <dbReference type="ARBA" id="ARBA00022695"/>
    </source>
</evidence>
<evidence type="ECO:0000256" key="9">
    <source>
        <dbReference type="ARBA" id="ARBA00022895"/>
    </source>
</evidence>
<dbReference type="OMA" id="CYDSIPR"/>
<keyword evidence="9 13" id="KW-0779">Telomere</keyword>
<dbReference type="PhylomeDB" id="A0A0W0CC56"/>
<dbReference type="EMBL" id="LLZZ01000164">
    <property type="protein sequence ID" value="KTA96979.1"/>
    <property type="molecule type" value="Genomic_DNA"/>
</dbReference>
<evidence type="ECO:0000256" key="13">
    <source>
        <dbReference type="RuleBase" id="RU365061"/>
    </source>
</evidence>
<dbReference type="CDD" id="cd01648">
    <property type="entry name" value="TERT"/>
    <property type="match status" value="1"/>
</dbReference>
<keyword evidence="7 13" id="KW-0479">Metal-binding</keyword>
<evidence type="ECO:0000256" key="10">
    <source>
        <dbReference type="ARBA" id="ARBA00022918"/>
    </source>
</evidence>
<dbReference type="AlphaFoldDB" id="A0A0W0CC56"/>
<dbReference type="PANTHER" id="PTHR12066:SF0">
    <property type="entry name" value="TELOMERASE REVERSE TRANSCRIPTASE"/>
    <property type="match status" value="1"/>
</dbReference>
<dbReference type="GO" id="GO:0000781">
    <property type="term" value="C:chromosome, telomeric region"/>
    <property type="evidence" value="ECO:0007669"/>
    <property type="project" value="UniProtKB-SubCell"/>
</dbReference>
<comment type="caution">
    <text evidence="14">The sequence shown here is derived from an EMBL/GenBank/DDBJ whole genome shotgun (WGS) entry which is preliminary data.</text>
</comment>
<dbReference type="PANTHER" id="PTHR12066">
    <property type="entry name" value="TELOMERASE REVERSE TRANSCRIPTASE"/>
    <property type="match status" value="1"/>
</dbReference>
<dbReference type="InterPro" id="IPR003545">
    <property type="entry name" value="Telomerase_RT"/>
</dbReference>
<dbReference type="GO" id="GO:0046872">
    <property type="term" value="F:metal ion binding"/>
    <property type="evidence" value="ECO:0007669"/>
    <property type="project" value="UniProtKB-KW"/>
</dbReference>
<proteinExistence type="inferred from homology"/>
<evidence type="ECO:0000256" key="4">
    <source>
        <dbReference type="ARBA" id="ARBA00022454"/>
    </source>
</evidence>
<name>A0A0W0CC56_CANGB</name>
<dbReference type="VEuPathDB" id="FungiDB:CAGL0A00869g"/>
<evidence type="ECO:0000256" key="5">
    <source>
        <dbReference type="ARBA" id="ARBA00022679"/>
    </source>
</evidence>
<keyword evidence="11 13" id="KW-0539">Nucleus</keyword>
<comment type="catalytic activity">
    <reaction evidence="12 13">
        <text>DNA(n) + a 2'-deoxyribonucleoside 5'-triphosphate = DNA(n+1) + diphosphate</text>
        <dbReference type="Rhea" id="RHEA:22508"/>
        <dbReference type="Rhea" id="RHEA-COMP:17339"/>
        <dbReference type="Rhea" id="RHEA-COMP:17340"/>
        <dbReference type="ChEBI" id="CHEBI:33019"/>
        <dbReference type="ChEBI" id="CHEBI:61560"/>
        <dbReference type="ChEBI" id="CHEBI:173112"/>
        <dbReference type="EC" id="2.7.7.49"/>
    </reaction>
</comment>
<dbReference type="GO" id="GO:0003720">
    <property type="term" value="F:telomerase activity"/>
    <property type="evidence" value="ECO:0007669"/>
    <property type="project" value="EnsemblFungi"/>
</dbReference>
<evidence type="ECO:0000256" key="12">
    <source>
        <dbReference type="ARBA" id="ARBA00048173"/>
    </source>
</evidence>
<comment type="subcellular location">
    <subcellularLocation>
        <location evidence="13">Nucleus</location>
    </subcellularLocation>
    <subcellularLocation>
        <location evidence="13">Chromosome</location>
        <location evidence="13">Telomere</location>
    </subcellularLocation>
</comment>
<organism evidence="14 15">
    <name type="scientific">Candida glabrata</name>
    <name type="common">Yeast</name>
    <name type="synonym">Torulopsis glabrata</name>
    <dbReference type="NCBI Taxonomy" id="5478"/>
    <lineage>
        <taxon>Eukaryota</taxon>
        <taxon>Fungi</taxon>
        <taxon>Dikarya</taxon>
        <taxon>Ascomycota</taxon>
        <taxon>Saccharomycotina</taxon>
        <taxon>Saccharomycetes</taxon>
        <taxon>Saccharomycetales</taxon>
        <taxon>Saccharomycetaceae</taxon>
        <taxon>Nakaseomyces</taxon>
    </lineage>
</organism>
<dbReference type="PROSITE" id="PS50878">
    <property type="entry name" value="RT_POL"/>
    <property type="match status" value="1"/>
</dbReference>
<dbReference type="Gene3D" id="1.10.132.70">
    <property type="match status" value="1"/>
</dbReference>
<keyword evidence="8 13" id="KW-0460">Magnesium</keyword>
<evidence type="ECO:0000256" key="1">
    <source>
        <dbReference type="ARBA" id="ARBA00008001"/>
    </source>
</evidence>
<dbReference type="GO" id="GO:0005730">
    <property type="term" value="C:nucleolus"/>
    <property type="evidence" value="ECO:0007669"/>
    <property type="project" value="EnsemblFungi"/>
</dbReference>
<evidence type="ECO:0000256" key="7">
    <source>
        <dbReference type="ARBA" id="ARBA00022723"/>
    </source>
</evidence>
<dbReference type="PRINTS" id="PR01365">
    <property type="entry name" value="TELOMERASERT"/>
</dbReference>
<dbReference type="GO" id="GO:0007004">
    <property type="term" value="P:telomere maintenance via telomerase"/>
    <property type="evidence" value="ECO:0007669"/>
    <property type="project" value="EnsemblFungi"/>
</dbReference>
<accession>A0A0W0CC56</accession>
<dbReference type="VEuPathDB" id="FungiDB:GVI51_A00693"/>